<dbReference type="PANTHER" id="PTHR33142">
    <property type="entry name" value="CYCLIN-DEPENDENT PROTEIN KINASE INHIBITOR SMR13"/>
    <property type="match status" value="1"/>
</dbReference>
<evidence type="ECO:0000313" key="4">
    <source>
        <dbReference type="EMBL" id="CAI9770857.1"/>
    </source>
</evidence>
<name>A0AAD1ZPP1_9LAMI</name>
<dbReference type="GO" id="GO:0032875">
    <property type="term" value="P:regulation of DNA endoreduplication"/>
    <property type="evidence" value="ECO:0007669"/>
    <property type="project" value="InterPro"/>
</dbReference>
<keyword evidence="2" id="KW-0131">Cell cycle</keyword>
<sequence length="121" mass="13316">MDGSTGRVAMLWPHHIVAASMCVAPLHAVAARSAALNRHDAAQAIDYLVMEIEVYSGLTEEEGCSTPKQIGYRIPVRAQPPPPPRKKPYYVCGEKRGTPKNGYFHPPDLDHIFAMNPTHKA</sequence>
<dbReference type="AlphaFoldDB" id="A0AAD1ZPP1"/>
<evidence type="ECO:0000313" key="5">
    <source>
        <dbReference type="Proteomes" id="UP000834106"/>
    </source>
</evidence>
<reference evidence="4" key="1">
    <citation type="submission" date="2023-05" db="EMBL/GenBank/DDBJ databases">
        <authorList>
            <person name="Huff M."/>
        </authorList>
    </citation>
    <scope>NUCLEOTIDE SEQUENCE</scope>
</reference>
<proteinExistence type="predicted"/>
<dbReference type="GO" id="GO:0004860">
    <property type="term" value="F:protein kinase inhibitor activity"/>
    <property type="evidence" value="ECO:0007669"/>
    <property type="project" value="UniProtKB-KW"/>
</dbReference>
<dbReference type="EMBL" id="OU503046">
    <property type="protein sequence ID" value="CAI9770857.1"/>
    <property type="molecule type" value="Genomic_DNA"/>
</dbReference>
<accession>A0AAD1ZPP1</accession>
<keyword evidence="1" id="KW-0649">Protein kinase inhibitor</keyword>
<keyword evidence="5" id="KW-1185">Reference proteome</keyword>
<protein>
    <submittedName>
        <fullName evidence="4">Uncharacterized protein</fullName>
    </submittedName>
</protein>
<dbReference type="Proteomes" id="UP000834106">
    <property type="component" value="Chromosome 11"/>
</dbReference>
<dbReference type="InterPro" id="IPR040389">
    <property type="entry name" value="SMR"/>
</dbReference>
<evidence type="ECO:0000256" key="2">
    <source>
        <dbReference type="ARBA" id="ARBA00023306"/>
    </source>
</evidence>
<feature type="region of interest" description="Disordered" evidence="3">
    <location>
        <begin position="71"/>
        <end position="92"/>
    </location>
</feature>
<dbReference type="GO" id="GO:0005634">
    <property type="term" value="C:nucleus"/>
    <property type="evidence" value="ECO:0007669"/>
    <property type="project" value="TreeGrafter"/>
</dbReference>
<organism evidence="4 5">
    <name type="scientific">Fraxinus pennsylvanica</name>
    <dbReference type="NCBI Taxonomy" id="56036"/>
    <lineage>
        <taxon>Eukaryota</taxon>
        <taxon>Viridiplantae</taxon>
        <taxon>Streptophyta</taxon>
        <taxon>Embryophyta</taxon>
        <taxon>Tracheophyta</taxon>
        <taxon>Spermatophyta</taxon>
        <taxon>Magnoliopsida</taxon>
        <taxon>eudicotyledons</taxon>
        <taxon>Gunneridae</taxon>
        <taxon>Pentapetalae</taxon>
        <taxon>asterids</taxon>
        <taxon>lamiids</taxon>
        <taxon>Lamiales</taxon>
        <taxon>Oleaceae</taxon>
        <taxon>Oleeae</taxon>
        <taxon>Fraxinus</taxon>
    </lineage>
</organism>
<dbReference type="PANTHER" id="PTHR33142:SF116">
    <property type="match status" value="1"/>
</dbReference>
<gene>
    <name evidence="4" type="ORF">FPE_LOCUS18287</name>
</gene>
<evidence type="ECO:0000256" key="3">
    <source>
        <dbReference type="SAM" id="MobiDB-lite"/>
    </source>
</evidence>
<evidence type="ECO:0000256" key="1">
    <source>
        <dbReference type="ARBA" id="ARBA00023013"/>
    </source>
</evidence>